<name>A0A9W7SQ41_9PEZI</name>
<proteinExistence type="predicted"/>
<evidence type="ECO:0000313" key="1">
    <source>
        <dbReference type="EMBL" id="KAH9826533.1"/>
    </source>
</evidence>
<accession>A0A9W7SQ41</accession>
<dbReference type="AlphaFoldDB" id="A0A9W7SQ41"/>
<dbReference type="EMBL" id="RIBY02001978">
    <property type="protein sequence ID" value="KAH9826533.1"/>
    <property type="molecule type" value="Genomic_DNA"/>
</dbReference>
<gene>
    <name evidence="1" type="ORF">Tdes44962_MAKER00497</name>
</gene>
<dbReference type="Proteomes" id="UP001138500">
    <property type="component" value="Unassembled WGS sequence"/>
</dbReference>
<evidence type="ECO:0000313" key="2">
    <source>
        <dbReference type="Proteomes" id="UP001138500"/>
    </source>
</evidence>
<keyword evidence="2" id="KW-1185">Reference proteome</keyword>
<reference evidence="1 2" key="1">
    <citation type="journal article" date="2018" name="IMA Fungus">
        <title>IMA Genome-F 10: Nine draft genome sequences of Claviceps purpurea s.lat., including C. arundinis, C. humidiphila, and C. cf. spartinae, pseudomolecules for the pitch canker pathogen Fusarium circinatum, draft genome of Davidsoniella eucalypti, Grosmannia galeiformis, Quambalaria eucalypti, and Teratosphaeria destructans.</title>
        <authorList>
            <person name="Wingfield B.D."/>
            <person name="Liu M."/>
            <person name="Nguyen H.D."/>
            <person name="Lane F.A."/>
            <person name="Morgan S.W."/>
            <person name="De Vos L."/>
            <person name="Wilken P.M."/>
            <person name="Duong T.A."/>
            <person name="Aylward J."/>
            <person name="Coetzee M.P."/>
            <person name="Dadej K."/>
            <person name="De Beer Z.W."/>
            <person name="Findlay W."/>
            <person name="Havenga M."/>
            <person name="Kolarik M."/>
            <person name="Menzies J.G."/>
            <person name="Naidoo K."/>
            <person name="Pochopski O."/>
            <person name="Shoukouhi P."/>
            <person name="Santana Q.C."/>
            <person name="Seifert K.A."/>
            <person name="Soal N."/>
            <person name="Steenkamp E.T."/>
            <person name="Tatham C.T."/>
            <person name="van der Nest M.A."/>
            <person name="Wingfield M.J."/>
        </authorList>
    </citation>
    <scope>NUCLEOTIDE SEQUENCE [LARGE SCALE GENOMIC DNA]</scope>
    <source>
        <strain evidence="1">CMW44962</strain>
    </source>
</reference>
<protein>
    <submittedName>
        <fullName evidence="1">Integral membrane protein</fullName>
    </submittedName>
</protein>
<comment type="caution">
    <text evidence="1">The sequence shown here is derived from an EMBL/GenBank/DDBJ whole genome shotgun (WGS) entry which is preliminary data.</text>
</comment>
<organism evidence="1 2">
    <name type="scientific">Teratosphaeria destructans</name>
    <dbReference type="NCBI Taxonomy" id="418781"/>
    <lineage>
        <taxon>Eukaryota</taxon>
        <taxon>Fungi</taxon>
        <taxon>Dikarya</taxon>
        <taxon>Ascomycota</taxon>
        <taxon>Pezizomycotina</taxon>
        <taxon>Dothideomycetes</taxon>
        <taxon>Dothideomycetidae</taxon>
        <taxon>Mycosphaerellales</taxon>
        <taxon>Teratosphaeriaceae</taxon>
        <taxon>Teratosphaeria</taxon>
    </lineage>
</organism>
<sequence length="123" mass="13346">MWTGQDPCAGGWWAAGDGELSQCGSEHCRLRLVLTAFFPALAIHNGAEVLCMLLVTFQRYCGACFWSVSVAIHGQRSPEISSKVKIPSQAKRTEIDVMAICIVSFPEDSGIGCNAQEKIRTPS</sequence>
<reference evidence="1 2" key="2">
    <citation type="journal article" date="2021" name="Curr. Genet.">
        <title>Genetic response to nitrogen starvation in the aggressive Eucalyptus foliar pathogen Teratosphaeria destructans.</title>
        <authorList>
            <person name="Havenga M."/>
            <person name="Wingfield B.D."/>
            <person name="Wingfield M.J."/>
            <person name="Dreyer L.L."/>
            <person name="Roets F."/>
            <person name="Aylward J."/>
        </authorList>
    </citation>
    <scope>NUCLEOTIDE SEQUENCE [LARGE SCALE GENOMIC DNA]</scope>
    <source>
        <strain evidence="1">CMW44962</strain>
    </source>
</reference>